<dbReference type="Pfam" id="PF10236">
    <property type="entry name" value="DAP3"/>
    <property type="match status" value="1"/>
</dbReference>
<dbReference type="GO" id="GO:0006915">
    <property type="term" value="P:apoptotic process"/>
    <property type="evidence" value="ECO:0007669"/>
    <property type="project" value="InterPro"/>
</dbReference>
<evidence type="ECO:0000256" key="7">
    <source>
        <dbReference type="ARBA" id="ARBA00035140"/>
    </source>
</evidence>
<accession>A0A059XSR0</accession>
<dbReference type="PANTHER" id="PTHR12810">
    <property type="entry name" value="MITOCHONDRIAL 28S RIBOSOMAL PROTEIN S29"/>
    <property type="match status" value="1"/>
</dbReference>
<evidence type="ECO:0000256" key="8">
    <source>
        <dbReference type="SAM" id="MobiDB-lite"/>
    </source>
</evidence>
<organism evidence="9">
    <name type="scientific">Haliotis gigantea</name>
    <dbReference type="NCBI Taxonomy" id="37743"/>
    <lineage>
        <taxon>Eukaryota</taxon>
        <taxon>Metazoa</taxon>
        <taxon>Spiralia</taxon>
        <taxon>Lophotrochozoa</taxon>
        <taxon>Mollusca</taxon>
        <taxon>Gastropoda</taxon>
        <taxon>Vetigastropoda</taxon>
        <taxon>Lepetellida</taxon>
        <taxon>Haliotoidea</taxon>
        <taxon>Haliotidae</taxon>
        <taxon>Haliotis</taxon>
    </lineage>
</organism>
<keyword evidence="4 9" id="KW-0689">Ribosomal protein</keyword>
<name>A0A059XSR0_9VEST</name>
<keyword evidence="3" id="KW-0809">Transit peptide</keyword>
<evidence type="ECO:0000256" key="1">
    <source>
        <dbReference type="ARBA" id="ARBA00004173"/>
    </source>
</evidence>
<evidence type="ECO:0000256" key="4">
    <source>
        <dbReference type="ARBA" id="ARBA00022980"/>
    </source>
</evidence>
<comment type="subcellular location">
    <subcellularLocation>
        <location evidence="1">Mitochondrion</location>
    </subcellularLocation>
</comment>
<protein>
    <recommendedName>
        <fullName evidence="7">Small ribosomal subunit protein mS29</fullName>
    </recommendedName>
</protein>
<dbReference type="EMBL" id="KJ558355">
    <property type="protein sequence ID" value="AIA24452.1"/>
    <property type="molecule type" value="mRNA"/>
</dbReference>
<keyword evidence="5" id="KW-0496">Mitochondrion</keyword>
<reference evidence="9" key="1">
    <citation type="submission" date="2014-03" db="EMBL/GenBank/DDBJ databases">
        <authorList>
            <person name="Lee J."/>
        </authorList>
    </citation>
    <scope>NUCLEOTIDE SEQUENCE</scope>
</reference>
<comment type="similarity">
    <text evidence="2">Belongs to the mitochondrion-specific ribosomal protein mS29 family.</text>
</comment>
<feature type="compositionally biased region" description="Polar residues" evidence="8">
    <location>
        <begin position="1"/>
        <end position="17"/>
    </location>
</feature>
<proteinExistence type="evidence at transcript level"/>
<feature type="region of interest" description="Disordered" evidence="8">
    <location>
        <begin position="1"/>
        <end position="35"/>
    </location>
</feature>
<evidence type="ECO:0000313" key="9">
    <source>
        <dbReference type="EMBL" id="AIA24452.1"/>
    </source>
</evidence>
<dbReference type="SUPFAM" id="SSF52540">
    <property type="entry name" value="P-loop containing nucleoside triphosphate hydrolases"/>
    <property type="match status" value="1"/>
</dbReference>
<dbReference type="GO" id="GO:0005763">
    <property type="term" value="C:mitochondrial small ribosomal subunit"/>
    <property type="evidence" value="ECO:0007669"/>
    <property type="project" value="TreeGrafter"/>
</dbReference>
<sequence length="398" mass="45649">PASRKTLQSAVRQLSSRCTDKSQTRLSSSLADQADLPLNENQTRIKLVCRTSENNPLHHSGRQQGQHYTVPPGMYKDVLQRALPLEFKKQVKTFGEACVMIREPALEVMNYIRNLNLDLPASRIVLYGRRGSGRSMSLAHIMHYCAEDQWIILHAPWPITWNREYKEISQSSHKPNRIDHPAHAGEWLLNFQAQNKHLLKDIKIQSSYYWTKRESAEKGTPLLDIVEFGMNRIKFAADCVGVILKELKQHANQKQIKVMVAVDGVNSLWAPTKIRTDEKEIVPASNISLVHNFKKILKSDWTNGVIVCTVDPMANADDQREHDTPQYLLGKEGFECMDPFIPVLVPYYTEKEAYSCIQYFIDMNWIQTPEGKTEDGKKELIFLSNKNPYLLTRICASR</sequence>
<keyword evidence="6" id="KW-0687">Ribonucleoprotein</keyword>
<evidence type="ECO:0000256" key="3">
    <source>
        <dbReference type="ARBA" id="ARBA00022946"/>
    </source>
</evidence>
<evidence type="ECO:0000256" key="6">
    <source>
        <dbReference type="ARBA" id="ARBA00023274"/>
    </source>
</evidence>
<dbReference type="AlphaFoldDB" id="A0A059XSR0"/>
<dbReference type="PRINTS" id="PR01716">
    <property type="entry name" value="DEATHASSOCP3"/>
</dbReference>
<dbReference type="InterPro" id="IPR027417">
    <property type="entry name" value="P-loop_NTPase"/>
</dbReference>
<feature type="non-terminal residue" evidence="9">
    <location>
        <position position="1"/>
    </location>
</feature>
<dbReference type="GO" id="GO:0003735">
    <property type="term" value="F:structural constituent of ribosome"/>
    <property type="evidence" value="ECO:0007669"/>
    <property type="project" value="TreeGrafter"/>
</dbReference>
<dbReference type="InterPro" id="IPR008092">
    <property type="entry name" value="Ribosomal_mS29_met"/>
</dbReference>
<evidence type="ECO:0000256" key="2">
    <source>
        <dbReference type="ARBA" id="ARBA00009863"/>
    </source>
</evidence>
<dbReference type="PANTHER" id="PTHR12810:SF0">
    <property type="entry name" value="SMALL RIBOSOMAL SUBUNIT PROTEIN MS29"/>
    <property type="match status" value="1"/>
</dbReference>
<evidence type="ECO:0000256" key="5">
    <source>
        <dbReference type="ARBA" id="ARBA00023128"/>
    </source>
</evidence>
<dbReference type="InterPro" id="IPR019368">
    <property type="entry name" value="Ribosomal_mS29"/>
</dbReference>